<dbReference type="Pfam" id="PF01478">
    <property type="entry name" value="Peptidase_A24"/>
    <property type="match status" value="1"/>
</dbReference>
<reference evidence="4 5" key="1">
    <citation type="submission" date="2012-01" db="EMBL/GenBank/DDBJ databases">
        <title>The Genome Sequence of Helcococcus kunzii ATCC 51366.</title>
        <authorList>
            <consortium name="The Broad Institute Genome Sequencing Platform"/>
            <person name="Earl A."/>
            <person name="Ward D."/>
            <person name="Feldgarden M."/>
            <person name="Gevers D."/>
            <person name="Huys G."/>
            <person name="Young S.K."/>
            <person name="Zeng Q."/>
            <person name="Gargeya S."/>
            <person name="Fitzgerald M."/>
            <person name="Haas B."/>
            <person name="Abouelleil A."/>
            <person name="Alvarado L."/>
            <person name="Arachchi H.M."/>
            <person name="Berlin A."/>
            <person name="Chapman S.B."/>
            <person name="Gearin G."/>
            <person name="Goldberg J."/>
            <person name="Griggs A."/>
            <person name="Gujja S."/>
            <person name="Hansen M."/>
            <person name="Heiman D."/>
            <person name="Howarth C."/>
            <person name="Larimer J."/>
            <person name="Lui A."/>
            <person name="MacDonald P.J.P."/>
            <person name="McCowen C."/>
            <person name="Montmayeur A."/>
            <person name="Murphy C."/>
            <person name="Neiman D."/>
            <person name="Pearson M."/>
            <person name="Priest M."/>
            <person name="Roberts A."/>
            <person name="Saif S."/>
            <person name="Shea T."/>
            <person name="Sisk P."/>
            <person name="Stolte C."/>
            <person name="Sykes S."/>
            <person name="Wortman J."/>
            <person name="Nusbaum C."/>
            <person name="Birren B."/>
        </authorList>
    </citation>
    <scope>NUCLEOTIDE SEQUENCE [LARGE SCALE GENOMIC DNA]</scope>
    <source>
        <strain evidence="4 5">ATCC 51366</strain>
    </source>
</reference>
<dbReference type="STRING" id="883114.HMPREF9709_01374"/>
<dbReference type="EMBL" id="AGEI01000024">
    <property type="protein sequence ID" value="EHR33330.1"/>
    <property type="molecule type" value="Genomic_DNA"/>
</dbReference>
<feature type="transmembrane region" description="Helical" evidence="2">
    <location>
        <begin position="6"/>
        <end position="22"/>
    </location>
</feature>
<evidence type="ECO:0000313" key="5">
    <source>
        <dbReference type="Proteomes" id="UP000004191"/>
    </source>
</evidence>
<dbReference type="GeneID" id="96999835"/>
<proteinExistence type="inferred from homology"/>
<organism evidence="4 5">
    <name type="scientific">Helcococcus kunzii ATCC 51366</name>
    <dbReference type="NCBI Taxonomy" id="883114"/>
    <lineage>
        <taxon>Bacteria</taxon>
        <taxon>Bacillati</taxon>
        <taxon>Bacillota</taxon>
        <taxon>Tissierellia</taxon>
        <taxon>Tissierellales</taxon>
        <taxon>Peptoniphilaceae</taxon>
        <taxon>Helcococcus</taxon>
    </lineage>
</organism>
<feature type="domain" description="Prepilin type IV endopeptidase peptidase" evidence="3">
    <location>
        <begin position="77"/>
        <end position="188"/>
    </location>
</feature>
<comment type="similarity">
    <text evidence="1">Belongs to the peptidase A24 family.</text>
</comment>
<comment type="caution">
    <text evidence="4">The sequence shown here is derived from an EMBL/GenBank/DDBJ whole genome shotgun (WGS) entry which is preliminary data.</text>
</comment>
<dbReference type="Proteomes" id="UP000004191">
    <property type="component" value="Unassembled WGS sequence"/>
</dbReference>
<keyword evidence="2" id="KW-0472">Membrane</keyword>
<dbReference type="InterPro" id="IPR000045">
    <property type="entry name" value="Prepilin_IV_endopep_pep"/>
</dbReference>
<dbReference type="AlphaFoldDB" id="H3NPV2"/>
<evidence type="ECO:0000256" key="2">
    <source>
        <dbReference type="SAM" id="Phobius"/>
    </source>
</evidence>
<dbReference type="RefSeq" id="WP_005398889.1">
    <property type="nucleotide sequence ID" value="NZ_JH601088.1"/>
</dbReference>
<dbReference type="InterPro" id="IPR050882">
    <property type="entry name" value="Prepilin_peptidase/N-MTase"/>
</dbReference>
<dbReference type="PANTHER" id="PTHR30487:SF0">
    <property type="entry name" value="PREPILIN LEADER PEPTIDASE_N-METHYLTRANSFERASE-RELATED"/>
    <property type="match status" value="1"/>
</dbReference>
<name>H3NPV2_9FIRM</name>
<dbReference type="GO" id="GO:0006465">
    <property type="term" value="P:signal peptide processing"/>
    <property type="evidence" value="ECO:0007669"/>
    <property type="project" value="TreeGrafter"/>
</dbReference>
<keyword evidence="2" id="KW-1133">Transmembrane helix</keyword>
<dbReference type="Gene3D" id="1.20.120.1220">
    <property type="match status" value="1"/>
</dbReference>
<dbReference type="MEROPS" id="A24.019"/>
<feature type="transmembrane region" description="Helical" evidence="2">
    <location>
        <begin position="201"/>
        <end position="220"/>
    </location>
</feature>
<sequence length="221" mass="25219">MNNFILMGLTAISLFITIYLFYEDKQKNIEKYNKTRTVNENLIKIYFIVILISNLVIAYLLPINDFFYNFPYQIKVMVLLSIMAVVLVTDFYSFRIPNTFIIYGLVARVLILAYEFIKTSDILGIVIKNEIIGALALLFCGILCNVVIKNSLGYGDIKLFILMGLFLGLANVWNAMIVSLIISFFVSVYVLLVKKMKKNDIIPFAPSIAIGTFLTVLLMMR</sequence>
<dbReference type="HOGENOM" id="CLU_1298231_0_0_9"/>
<evidence type="ECO:0000259" key="3">
    <source>
        <dbReference type="Pfam" id="PF01478"/>
    </source>
</evidence>
<feature type="transmembrane region" description="Helical" evidence="2">
    <location>
        <begin position="74"/>
        <end position="93"/>
    </location>
</feature>
<feature type="transmembrane region" description="Helical" evidence="2">
    <location>
        <begin position="43"/>
        <end position="62"/>
    </location>
</feature>
<accession>H3NPV2</accession>
<feature type="transmembrane region" description="Helical" evidence="2">
    <location>
        <begin position="129"/>
        <end position="148"/>
    </location>
</feature>
<feature type="transmembrane region" description="Helical" evidence="2">
    <location>
        <begin position="100"/>
        <end position="117"/>
    </location>
</feature>
<dbReference type="eggNOG" id="COG1989">
    <property type="taxonomic scope" value="Bacteria"/>
</dbReference>
<evidence type="ECO:0000256" key="1">
    <source>
        <dbReference type="ARBA" id="ARBA00005801"/>
    </source>
</evidence>
<dbReference type="GO" id="GO:0005886">
    <property type="term" value="C:plasma membrane"/>
    <property type="evidence" value="ECO:0007669"/>
    <property type="project" value="TreeGrafter"/>
</dbReference>
<gene>
    <name evidence="4" type="ORF">HMPREF9709_01374</name>
</gene>
<dbReference type="PANTHER" id="PTHR30487">
    <property type="entry name" value="TYPE 4 PREPILIN-LIKE PROTEINS LEADER PEPTIDE-PROCESSING ENZYME"/>
    <property type="match status" value="1"/>
</dbReference>
<keyword evidence="2" id="KW-0812">Transmembrane</keyword>
<protein>
    <recommendedName>
        <fullName evidence="3">Prepilin type IV endopeptidase peptidase domain-containing protein</fullName>
    </recommendedName>
</protein>
<feature type="transmembrane region" description="Helical" evidence="2">
    <location>
        <begin position="160"/>
        <end position="189"/>
    </location>
</feature>
<evidence type="ECO:0000313" key="4">
    <source>
        <dbReference type="EMBL" id="EHR33330.1"/>
    </source>
</evidence>
<keyword evidence="5" id="KW-1185">Reference proteome</keyword>
<dbReference type="GO" id="GO:0004190">
    <property type="term" value="F:aspartic-type endopeptidase activity"/>
    <property type="evidence" value="ECO:0007669"/>
    <property type="project" value="InterPro"/>
</dbReference>